<evidence type="ECO:0000313" key="2">
    <source>
        <dbReference type="Proteomes" id="UP001598448"/>
    </source>
</evidence>
<dbReference type="Proteomes" id="UP001598448">
    <property type="component" value="Unassembled WGS sequence"/>
</dbReference>
<name>A0ABW6FMR5_9ACTN</name>
<keyword evidence="2" id="KW-1185">Reference proteome</keyword>
<protein>
    <submittedName>
        <fullName evidence="1">DNA alkylation repair protein</fullName>
    </submittedName>
</protein>
<dbReference type="RefSeq" id="WP_386715532.1">
    <property type="nucleotide sequence ID" value="NZ_JBHXIJ010000129.1"/>
</dbReference>
<dbReference type="EMBL" id="JBHXIJ010000129">
    <property type="protein sequence ID" value="MFD5100942.1"/>
    <property type="molecule type" value="Genomic_DNA"/>
</dbReference>
<sequence>MTPPTQPRLALAALDRALSGLGTPERAARDRDYLRSPLEHLGVPVPQLRAAVKNWHRALAGPPLDDIVAIAEAAWAREVYEYRWAAVEVLRFHADRLGPRHLELVERLARQARTWALVDTLAVHVTGPLRLRHPDASGPVLDRWITDDDLWVRRTTLLSLVAGIREGTPDLDRVDRYGRRTVTDTEFFIRKALGWVLRELASHRHGDFVRTWSAAHIEHMSTVTLREAVRRLPPDEAELLLALRAARG</sequence>
<evidence type="ECO:0000313" key="1">
    <source>
        <dbReference type="EMBL" id="MFD5100942.1"/>
    </source>
</evidence>
<dbReference type="InterPro" id="IPR014825">
    <property type="entry name" value="DNA_alkylation"/>
</dbReference>
<dbReference type="Gene3D" id="1.25.10.90">
    <property type="match status" value="1"/>
</dbReference>
<gene>
    <name evidence="1" type="ORF">ACFWJN_18555</name>
</gene>
<organism evidence="1 2">
    <name type="scientific">Streptomyces albidochromogenes</name>
    <dbReference type="NCBI Taxonomy" id="329524"/>
    <lineage>
        <taxon>Bacteria</taxon>
        <taxon>Bacillati</taxon>
        <taxon>Actinomycetota</taxon>
        <taxon>Actinomycetes</taxon>
        <taxon>Kitasatosporales</taxon>
        <taxon>Streptomycetaceae</taxon>
        <taxon>Streptomyces</taxon>
    </lineage>
</organism>
<dbReference type="Pfam" id="PF08713">
    <property type="entry name" value="DNA_alkylation"/>
    <property type="match status" value="1"/>
</dbReference>
<comment type="caution">
    <text evidence="1">The sequence shown here is derived from an EMBL/GenBank/DDBJ whole genome shotgun (WGS) entry which is preliminary data.</text>
</comment>
<dbReference type="PANTHER" id="PTHR34070:SF1">
    <property type="entry name" value="DNA ALKYLATION REPAIR PROTEIN"/>
    <property type="match status" value="1"/>
</dbReference>
<dbReference type="SUPFAM" id="SSF48371">
    <property type="entry name" value="ARM repeat"/>
    <property type="match status" value="1"/>
</dbReference>
<accession>A0ABW6FMR5</accession>
<dbReference type="PANTHER" id="PTHR34070">
    <property type="entry name" value="ARMADILLO-TYPE FOLD"/>
    <property type="match status" value="1"/>
</dbReference>
<reference evidence="1 2" key="1">
    <citation type="submission" date="2024-09" db="EMBL/GenBank/DDBJ databases">
        <title>The Natural Products Discovery Center: Release of the First 8490 Sequenced Strains for Exploring Actinobacteria Biosynthetic Diversity.</title>
        <authorList>
            <person name="Kalkreuter E."/>
            <person name="Kautsar S.A."/>
            <person name="Yang D."/>
            <person name="Bader C.D."/>
            <person name="Teijaro C.N."/>
            <person name="Fluegel L."/>
            <person name="Davis C.M."/>
            <person name="Simpson J.R."/>
            <person name="Lauterbach L."/>
            <person name="Steele A.D."/>
            <person name="Gui C."/>
            <person name="Meng S."/>
            <person name="Li G."/>
            <person name="Viehrig K."/>
            <person name="Ye F."/>
            <person name="Su P."/>
            <person name="Kiefer A.F."/>
            <person name="Nichols A."/>
            <person name="Cepeda A.J."/>
            <person name="Yan W."/>
            <person name="Fan B."/>
            <person name="Jiang Y."/>
            <person name="Adhikari A."/>
            <person name="Zheng C.-J."/>
            <person name="Schuster L."/>
            <person name="Cowan T.M."/>
            <person name="Smanski M.J."/>
            <person name="Chevrette M.G."/>
            <person name="De Carvalho L.P.S."/>
            <person name="Shen B."/>
        </authorList>
    </citation>
    <scope>NUCLEOTIDE SEQUENCE [LARGE SCALE GENOMIC DNA]</scope>
    <source>
        <strain evidence="1 2">NPDC058348</strain>
    </source>
</reference>
<proteinExistence type="predicted"/>
<dbReference type="InterPro" id="IPR016024">
    <property type="entry name" value="ARM-type_fold"/>
</dbReference>